<keyword evidence="3" id="KW-1003">Cell membrane</keyword>
<keyword evidence="7" id="KW-0653">Protein transport</keyword>
<dbReference type="Proteomes" id="UP000435357">
    <property type="component" value="Unassembled WGS sequence"/>
</dbReference>
<evidence type="ECO:0000313" key="8">
    <source>
        <dbReference type="EMBL" id="KAB1065939.1"/>
    </source>
</evidence>
<keyword evidence="9" id="KW-1185">Reference proteome</keyword>
<evidence type="ECO:0000256" key="2">
    <source>
        <dbReference type="ARBA" id="ARBA00005811"/>
    </source>
</evidence>
<evidence type="ECO:0000256" key="3">
    <source>
        <dbReference type="ARBA" id="ARBA00022475"/>
    </source>
</evidence>
<comment type="caution">
    <text evidence="8">The sequence shown here is derived from an EMBL/GenBank/DDBJ whole genome shotgun (WGS) entry which is preliminary data.</text>
</comment>
<dbReference type="Pfam" id="PF02472">
    <property type="entry name" value="ExbD"/>
    <property type="match status" value="1"/>
</dbReference>
<evidence type="ECO:0000313" key="9">
    <source>
        <dbReference type="Proteomes" id="UP000435357"/>
    </source>
</evidence>
<dbReference type="AlphaFoldDB" id="A0A6N6MAC4"/>
<evidence type="ECO:0000256" key="6">
    <source>
        <dbReference type="ARBA" id="ARBA00023136"/>
    </source>
</evidence>
<comment type="similarity">
    <text evidence="2 7">Belongs to the ExbD/TolR family.</text>
</comment>
<accession>A0A6N6MAC4</accession>
<evidence type="ECO:0000256" key="7">
    <source>
        <dbReference type="RuleBase" id="RU003879"/>
    </source>
</evidence>
<keyword evidence="6" id="KW-0472">Membrane</keyword>
<reference evidence="8 9" key="1">
    <citation type="submission" date="2019-09" db="EMBL/GenBank/DDBJ databases">
        <title>Genomes of Cryomorphaceae.</title>
        <authorList>
            <person name="Bowman J.P."/>
        </authorList>
    </citation>
    <scope>NUCLEOTIDE SEQUENCE [LARGE SCALE GENOMIC DNA]</scope>
    <source>
        <strain evidence="8 9">KCTC 52047</strain>
    </source>
</reference>
<dbReference type="GO" id="GO:0015031">
    <property type="term" value="P:protein transport"/>
    <property type="evidence" value="ECO:0007669"/>
    <property type="project" value="UniProtKB-KW"/>
</dbReference>
<name>A0A6N6MAC4_9FLAO</name>
<protein>
    <submittedName>
        <fullName evidence="8">Uncharacterized protein</fullName>
    </submittedName>
</protein>
<proteinExistence type="inferred from homology"/>
<evidence type="ECO:0000256" key="1">
    <source>
        <dbReference type="ARBA" id="ARBA00004162"/>
    </source>
</evidence>
<dbReference type="RefSeq" id="WP_151165927.1">
    <property type="nucleotide sequence ID" value="NZ_WACR01000001.1"/>
</dbReference>
<dbReference type="EMBL" id="WACR01000001">
    <property type="protein sequence ID" value="KAB1065939.1"/>
    <property type="molecule type" value="Genomic_DNA"/>
</dbReference>
<comment type="subcellular location">
    <subcellularLocation>
        <location evidence="1">Cell membrane</location>
        <topology evidence="1">Single-pass membrane protein</topology>
    </subcellularLocation>
    <subcellularLocation>
        <location evidence="7">Cell membrane</location>
        <topology evidence="7">Single-pass type II membrane protein</topology>
    </subcellularLocation>
</comment>
<dbReference type="PROSITE" id="PS51257">
    <property type="entry name" value="PROKAR_LIPOPROTEIN"/>
    <property type="match status" value="1"/>
</dbReference>
<dbReference type="GO" id="GO:0022857">
    <property type="term" value="F:transmembrane transporter activity"/>
    <property type="evidence" value="ECO:0007669"/>
    <property type="project" value="InterPro"/>
</dbReference>
<sequence length="298" mass="34090">MRQIALILTLILSFISCGQTKDTEIESILLDCLVKSYKEQQVNINQELDELEKYLIGSKSLKSSAGQSYYDFYQEIAELNDIPATLDYDRFENIYKLTPNEFYSANCLEQLKRLDSTTIANSKYSQMTLAIQNAAQNEVSPSSIAKAITSVLTPSDFDKQYFRAVALLTIAYTANSDVGLQRQLKPNDNEDNATYESILVTLTEENQITLNENEISQEELKTTLTEFIKANGANHVINFRADKGTSYDFYLKIQDQIGSVYNELRNELAITMYNQIFKELTDDQQNEIKRTYPTRIKE</sequence>
<dbReference type="OrthoDB" id="9801500at2"/>
<dbReference type="InterPro" id="IPR003400">
    <property type="entry name" value="ExbD"/>
</dbReference>
<keyword evidence="5" id="KW-1133">Transmembrane helix</keyword>
<evidence type="ECO:0000256" key="5">
    <source>
        <dbReference type="ARBA" id="ARBA00022989"/>
    </source>
</evidence>
<keyword evidence="4 7" id="KW-0812">Transmembrane</keyword>
<gene>
    <name evidence="8" type="ORF">F3059_00265</name>
</gene>
<dbReference type="GO" id="GO:0005886">
    <property type="term" value="C:plasma membrane"/>
    <property type="evidence" value="ECO:0007669"/>
    <property type="project" value="UniProtKB-SubCell"/>
</dbReference>
<dbReference type="Gene3D" id="3.30.420.270">
    <property type="match status" value="1"/>
</dbReference>
<organism evidence="8 9">
    <name type="scientific">Salibacter halophilus</name>
    <dbReference type="NCBI Taxonomy" id="1803916"/>
    <lineage>
        <taxon>Bacteria</taxon>
        <taxon>Pseudomonadati</taxon>
        <taxon>Bacteroidota</taxon>
        <taxon>Flavobacteriia</taxon>
        <taxon>Flavobacteriales</taxon>
        <taxon>Salibacteraceae</taxon>
        <taxon>Salibacter</taxon>
    </lineage>
</organism>
<evidence type="ECO:0000256" key="4">
    <source>
        <dbReference type="ARBA" id="ARBA00022692"/>
    </source>
</evidence>
<keyword evidence="7" id="KW-0813">Transport</keyword>